<keyword evidence="1" id="KW-0472">Membrane</keyword>
<keyword evidence="1" id="KW-1133">Transmembrane helix</keyword>
<feature type="transmembrane region" description="Helical" evidence="1">
    <location>
        <begin position="83"/>
        <end position="101"/>
    </location>
</feature>
<dbReference type="Proteomes" id="UP000266634">
    <property type="component" value="Unassembled WGS sequence"/>
</dbReference>
<reference evidence="3 5" key="2">
    <citation type="submission" date="2018-08" db="EMBL/GenBank/DDBJ databases">
        <title>Genome Sequence of Clavibacter michiganensis Subspecies type strains, and the Atypical Peach-Colored Strains Isolated from Tomato.</title>
        <authorList>
            <person name="Osdaghi E."/>
            <person name="Portier P."/>
            <person name="Briand M."/>
            <person name="Jacques M.-A."/>
        </authorList>
    </citation>
    <scope>NUCLEOTIDE SEQUENCE [LARGE SCALE GENOMIC DNA]</scope>
    <source>
        <strain evidence="3 5">CFBP 6488</strain>
    </source>
</reference>
<dbReference type="Pfam" id="PF06993">
    <property type="entry name" value="DUF1304"/>
    <property type="match status" value="1"/>
</dbReference>
<proteinExistence type="predicted"/>
<dbReference type="HOGENOM" id="CLU_129819_1_1_11"/>
<evidence type="ECO:0000313" key="2">
    <source>
        <dbReference type="EMBL" id="AJW78186.1"/>
    </source>
</evidence>
<evidence type="ECO:0000256" key="1">
    <source>
        <dbReference type="SAM" id="Phobius"/>
    </source>
</evidence>
<dbReference type="KEGG" id="cmh:VO01_02765"/>
<dbReference type="AlphaFoldDB" id="A0A0D5CEZ2"/>
<dbReference type="RefSeq" id="WP_045526695.1">
    <property type="nucleotide sequence ID" value="NZ_CP011043.1"/>
</dbReference>
<feature type="transmembrane region" description="Helical" evidence="1">
    <location>
        <begin position="108"/>
        <end position="129"/>
    </location>
</feature>
<organism evidence="2 4">
    <name type="scientific">Clavibacter michiganensis subsp. insidiosus</name>
    <dbReference type="NCBI Taxonomy" id="33014"/>
    <lineage>
        <taxon>Bacteria</taxon>
        <taxon>Bacillati</taxon>
        <taxon>Actinomycetota</taxon>
        <taxon>Actinomycetes</taxon>
        <taxon>Micrococcales</taxon>
        <taxon>Microbacteriaceae</taxon>
        <taxon>Clavibacter</taxon>
    </lineage>
</organism>
<protein>
    <submittedName>
        <fullName evidence="3">DUF1304 domain-containing protein</fullName>
    </submittedName>
    <submittedName>
        <fullName evidence="2">Epimerase</fullName>
    </submittedName>
</protein>
<gene>
    <name evidence="3" type="ORF">DZF93_14010</name>
    <name evidence="2" type="ORF">VO01_02765</name>
</gene>
<keyword evidence="1" id="KW-0812">Transmembrane</keyword>
<dbReference type="OrthoDB" id="9803832at2"/>
<feature type="transmembrane region" description="Helical" evidence="1">
    <location>
        <begin position="59"/>
        <end position="77"/>
    </location>
</feature>
<evidence type="ECO:0000313" key="5">
    <source>
        <dbReference type="Proteomes" id="UP000266634"/>
    </source>
</evidence>
<dbReference type="EMBL" id="QWEA01000723">
    <property type="protein sequence ID" value="RIJ15851.1"/>
    <property type="molecule type" value="Genomic_DNA"/>
</dbReference>
<dbReference type="EMBL" id="CP011043">
    <property type="protein sequence ID" value="AJW78186.1"/>
    <property type="molecule type" value="Genomic_DNA"/>
</dbReference>
<dbReference type="Proteomes" id="UP000032604">
    <property type="component" value="Chromosome"/>
</dbReference>
<sequence>MTAVAATGTIFVGLAALLHAFFFLLESVWFEKPFAWKRFGVADQEKALIIKPWAYNQGFYNLFLALGAGLGLILYFVGNVPAGLTLVLFTTACMVLASIIIASTGKKYLIPALVQGVPPLLGLVFFAAAS</sequence>
<reference evidence="2 4" key="1">
    <citation type="journal article" date="2015" name="Genome Announc.">
        <title>Complete Genome Sequence of Clavibacter michiganensis subsp. insidiosus R1-1 Using PacBio Single-Molecule Real-Time Technology.</title>
        <authorList>
            <person name="Lu Y."/>
            <person name="Samac D.A."/>
            <person name="Glazebrook J."/>
            <person name="Ishimaru C.A."/>
        </authorList>
    </citation>
    <scope>NUCLEOTIDE SEQUENCE [LARGE SCALE GENOMIC DNA]</scope>
    <source>
        <strain evidence="2 4">R1-1</strain>
    </source>
</reference>
<feature type="transmembrane region" description="Helical" evidence="1">
    <location>
        <begin position="6"/>
        <end position="30"/>
    </location>
</feature>
<name>A0A0D5CEZ2_9MICO</name>
<accession>A0A0D5CEZ2</accession>
<dbReference type="PATRIC" id="fig|33014.5.peg.581"/>
<evidence type="ECO:0000313" key="3">
    <source>
        <dbReference type="EMBL" id="RIJ15851.1"/>
    </source>
</evidence>
<dbReference type="InterPro" id="IPR009732">
    <property type="entry name" value="DUF1304"/>
</dbReference>
<evidence type="ECO:0000313" key="4">
    <source>
        <dbReference type="Proteomes" id="UP000032604"/>
    </source>
</evidence>